<feature type="transmembrane region" description="Helical" evidence="1">
    <location>
        <begin position="121"/>
        <end position="139"/>
    </location>
</feature>
<feature type="transmembrane region" description="Helical" evidence="1">
    <location>
        <begin position="29"/>
        <end position="56"/>
    </location>
</feature>
<keyword evidence="1" id="KW-1133">Transmembrane helix</keyword>
<feature type="transmembrane region" description="Helical" evidence="1">
    <location>
        <begin position="68"/>
        <end position="89"/>
    </location>
</feature>
<dbReference type="AlphaFoldDB" id="A0A8S4A1D4"/>
<feature type="transmembrane region" description="Helical" evidence="1">
    <location>
        <begin position="242"/>
        <end position="264"/>
    </location>
</feature>
<gene>
    <name evidence="2" type="ORF">CUNI_LOCUS21107</name>
</gene>
<proteinExistence type="predicted"/>
<evidence type="ECO:0000313" key="3">
    <source>
        <dbReference type="Proteomes" id="UP000678393"/>
    </source>
</evidence>
<protein>
    <submittedName>
        <fullName evidence="2">Uncharacterized protein</fullName>
    </submittedName>
</protein>
<dbReference type="OrthoDB" id="6152866at2759"/>
<feature type="transmembrane region" description="Helical" evidence="1">
    <location>
        <begin position="151"/>
        <end position="170"/>
    </location>
</feature>
<dbReference type="Proteomes" id="UP000678393">
    <property type="component" value="Unassembled WGS sequence"/>
</dbReference>
<evidence type="ECO:0000256" key="1">
    <source>
        <dbReference type="SAM" id="Phobius"/>
    </source>
</evidence>
<keyword evidence="1" id="KW-0812">Transmembrane</keyword>
<dbReference type="EMBL" id="CAJHNH020008423">
    <property type="protein sequence ID" value="CAG5135549.1"/>
    <property type="molecule type" value="Genomic_DNA"/>
</dbReference>
<feature type="transmembrane region" description="Helical" evidence="1">
    <location>
        <begin position="199"/>
        <end position="221"/>
    </location>
</feature>
<feature type="transmembrane region" description="Helical" evidence="1">
    <location>
        <begin position="276"/>
        <end position="302"/>
    </location>
</feature>
<keyword evidence="1" id="KW-0472">Membrane</keyword>
<evidence type="ECO:0000313" key="2">
    <source>
        <dbReference type="EMBL" id="CAG5135549.1"/>
    </source>
</evidence>
<name>A0A8S4A1D4_9EUPU</name>
<sequence>MSNNSGVDNNSSEWGNYSIVEADTYMKYLITYMALDTIFAVAGTSINVWFLTAMLLSPKIRSRLRNKIICGMLVVNLIASAIICPFFIIRTAADFLIEDHVVHCYVYTVHNNIYYIQNFLSNWYIFILVCVYTAQVMNFEPVFTPQWVKMLLTAVIITSPCVFAVFFVPLTRTNYGETFDGCTINTQELVRVYKSLDTIVPQALIILLFVATAVLKLRRYLQGHSDTLRVQLIDDITPADHWYPFVALLVTAVLSDFGETAISLYPELFFKLAFEIWMGLYIAAGILNYLLVLLIPGIILLFPDIRERIKSWRPCRRSAPSADVVVTYEKNTSQLSQI</sequence>
<reference evidence="2" key="1">
    <citation type="submission" date="2021-04" db="EMBL/GenBank/DDBJ databases">
        <authorList>
            <consortium name="Molecular Ecology Group"/>
        </authorList>
    </citation>
    <scope>NUCLEOTIDE SEQUENCE</scope>
</reference>
<keyword evidence="3" id="KW-1185">Reference proteome</keyword>
<comment type="caution">
    <text evidence="2">The sequence shown here is derived from an EMBL/GenBank/DDBJ whole genome shotgun (WGS) entry which is preliminary data.</text>
</comment>
<organism evidence="2 3">
    <name type="scientific">Candidula unifasciata</name>
    <dbReference type="NCBI Taxonomy" id="100452"/>
    <lineage>
        <taxon>Eukaryota</taxon>
        <taxon>Metazoa</taxon>
        <taxon>Spiralia</taxon>
        <taxon>Lophotrochozoa</taxon>
        <taxon>Mollusca</taxon>
        <taxon>Gastropoda</taxon>
        <taxon>Heterobranchia</taxon>
        <taxon>Euthyneura</taxon>
        <taxon>Panpulmonata</taxon>
        <taxon>Eupulmonata</taxon>
        <taxon>Stylommatophora</taxon>
        <taxon>Helicina</taxon>
        <taxon>Helicoidea</taxon>
        <taxon>Geomitridae</taxon>
        <taxon>Candidula</taxon>
    </lineage>
</organism>
<accession>A0A8S4A1D4</accession>